<evidence type="ECO:0000256" key="5">
    <source>
        <dbReference type="ARBA" id="ARBA00023136"/>
    </source>
</evidence>
<dbReference type="PANTHER" id="PTHR23427">
    <property type="entry name" value="SURFEIT LOCUS PROTEIN"/>
    <property type="match status" value="1"/>
</dbReference>
<protein>
    <recommendedName>
        <fullName evidence="6">SURF1-like protein</fullName>
    </recommendedName>
</protein>
<dbReference type="PROSITE" id="PS50895">
    <property type="entry name" value="SURF1"/>
    <property type="match status" value="1"/>
</dbReference>
<keyword evidence="9" id="KW-1185">Reference proteome</keyword>
<feature type="region of interest" description="Disordered" evidence="7">
    <location>
        <begin position="189"/>
        <end position="209"/>
    </location>
</feature>
<accession>A0A542E4D2</accession>
<name>A0A542E4D2_9MICO</name>
<dbReference type="PANTHER" id="PTHR23427:SF2">
    <property type="entry name" value="SURFEIT LOCUS PROTEIN 1"/>
    <property type="match status" value="1"/>
</dbReference>
<comment type="subcellular location">
    <subcellularLocation>
        <location evidence="6">Cell membrane</location>
        <topology evidence="6">Multi-pass membrane protein</topology>
    </subcellularLocation>
    <subcellularLocation>
        <location evidence="1">Membrane</location>
    </subcellularLocation>
</comment>
<dbReference type="GO" id="GO:0005886">
    <property type="term" value="C:plasma membrane"/>
    <property type="evidence" value="ECO:0007669"/>
    <property type="project" value="UniProtKB-SubCell"/>
</dbReference>
<dbReference type="RefSeq" id="WP_170185709.1">
    <property type="nucleotide sequence ID" value="NZ_BAAAPR010000022.1"/>
</dbReference>
<keyword evidence="4" id="KW-1133">Transmembrane helix</keyword>
<dbReference type="InterPro" id="IPR045214">
    <property type="entry name" value="Surf1/Surf4"/>
</dbReference>
<evidence type="ECO:0000256" key="4">
    <source>
        <dbReference type="ARBA" id="ARBA00022989"/>
    </source>
</evidence>
<keyword evidence="3" id="KW-0812">Transmembrane</keyword>
<dbReference type="PROSITE" id="PS51257">
    <property type="entry name" value="PROKAR_LIPOPROTEIN"/>
    <property type="match status" value="1"/>
</dbReference>
<dbReference type="AlphaFoldDB" id="A0A542E4D2"/>
<keyword evidence="5" id="KW-0472">Membrane</keyword>
<evidence type="ECO:0000256" key="7">
    <source>
        <dbReference type="SAM" id="MobiDB-lite"/>
    </source>
</evidence>
<dbReference type="Pfam" id="PF02104">
    <property type="entry name" value="SURF1"/>
    <property type="match status" value="1"/>
</dbReference>
<dbReference type="Proteomes" id="UP000317893">
    <property type="component" value="Unassembled WGS sequence"/>
</dbReference>
<gene>
    <name evidence="8" type="ORF">FB458_3310</name>
</gene>
<evidence type="ECO:0000313" key="9">
    <source>
        <dbReference type="Proteomes" id="UP000317893"/>
    </source>
</evidence>
<dbReference type="CDD" id="cd06662">
    <property type="entry name" value="SURF1"/>
    <property type="match status" value="1"/>
</dbReference>
<dbReference type="InterPro" id="IPR002994">
    <property type="entry name" value="Surf1/Shy1"/>
</dbReference>
<comment type="caution">
    <text evidence="8">The sequence shown here is derived from an EMBL/GenBank/DDBJ whole genome shotgun (WGS) entry which is preliminary data.</text>
</comment>
<evidence type="ECO:0000313" key="8">
    <source>
        <dbReference type="EMBL" id="TQJ10191.1"/>
    </source>
</evidence>
<evidence type="ECO:0000256" key="2">
    <source>
        <dbReference type="ARBA" id="ARBA00007165"/>
    </source>
</evidence>
<keyword evidence="6" id="KW-1003">Cell membrane</keyword>
<evidence type="ECO:0000256" key="1">
    <source>
        <dbReference type="ARBA" id="ARBA00004370"/>
    </source>
</evidence>
<evidence type="ECO:0000256" key="3">
    <source>
        <dbReference type="ARBA" id="ARBA00022692"/>
    </source>
</evidence>
<reference evidence="8 9" key="1">
    <citation type="submission" date="2019-06" db="EMBL/GenBank/DDBJ databases">
        <title>Sequencing the genomes of 1000 actinobacteria strains.</title>
        <authorList>
            <person name="Klenk H.-P."/>
        </authorList>
    </citation>
    <scope>NUCLEOTIDE SEQUENCE [LARGE SCALE GENOMIC DNA]</scope>
    <source>
        <strain evidence="8 9">DSM 18607</strain>
    </source>
</reference>
<proteinExistence type="inferred from homology"/>
<dbReference type="EMBL" id="VFMN01000001">
    <property type="protein sequence ID" value="TQJ10191.1"/>
    <property type="molecule type" value="Genomic_DNA"/>
</dbReference>
<sequence>MVRTLVSPRWLLGLLVAVLFAVACVFLGRWQWGKYEDKQTRATTVHTHYAATPVPLAAVAGRLPPTATTEWTRVTATGSYDVAPVLYVRNRALSDNPGFELLSAFTTSVDGRPLRLLVDRGWVASGDTAADLPTAPPPPTGTVTVQGWLRRTEPSLGKDLPRDQLASIALPDAQRSLGGADLAPTYLQLESERTPAGATPPRPTPLEAPDTDLGPNQAYAFQWWLFSVFGFVFYGYRIRLWRQERDALAAEGAPVKVATGERELVPAAAPRKPRKVRIWDEEDG</sequence>
<comment type="similarity">
    <text evidence="2 6">Belongs to the SURF1 family.</text>
</comment>
<evidence type="ECO:0000256" key="6">
    <source>
        <dbReference type="RuleBase" id="RU363076"/>
    </source>
</evidence>
<organism evidence="8 9">
    <name type="scientific">Lapillicoccus jejuensis</name>
    <dbReference type="NCBI Taxonomy" id="402171"/>
    <lineage>
        <taxon>Bacteria</taxon>
        <taxon>Bacillati</taxon>
        <taxon>Actinomycetota</taxon>
        <taxon>Actinomycetes</taxon>
        <taxon>Micrococcales</taxon>
        <taxon>Intrasporangiaceae</taxon>
        <taxon>Lapillicoccus</taxon>
    </lineage>
</organism>